<name>A0A076N1T1_AMYME</name>
<dbReference type="EMBL" id="CP009110">
    <property type="protein sequence ID" value="AIJ26788.1"/>
    <property type="molecule type" value="Genomic_DNA"/>
</dbReference>
<dbReference type="PATRIC" id="fig|1068978.7.peg.7192"/>
<dbReference type="SUPFAM" id="SSF53335">
    <property type="entry name" value="S-adenosyl-L-methionine-dependent methyltransferases"/>
    <property type="match status" value="1"/>
</dbReference>
<dbReference type="Gene3D" id="3.40.50.150">
    <property type="entry name" value="Vaccinia Virus protein VP39"/>
    <property type="match status" value="1"/>
</dbReference>
<dbReference type="GO" id="GO:0032259">
    <property type="term" value="P:methylation"/>
    <property type="evidence" value="ECO:0007669"/>
    <property type="project" value="UniProtKB-KW"/>
</dbReference>
<dbReference type="AlphaFoldDB" id="A0A076N1T1"/>
<dbReference type="HOGENOM" id="CLU_1871077_0_0_11"/>
<keyword evidence="1" id="KW-0489">Methyltransferase</keyword>
<accession>A0A076N1T1</accession>
<protein>
    <submittedName>
        <fullName evidence="1">Type 11 methyltransferase</fullName>
    </submittedName>
</protein>
<gene>
    <name evidence="1" type="ORF">AMETH_6696</name>
</gene>
<dbReference type="KEGG" id="amq:AMETH_6696"/>
<keyword evidence="1" id="KW-0808">Transferase</keyword>
<reference evidence="1 2" key="1">
    <citation type="submission" date="2014-07" db="EMBL/GenBank/DDBJ databases">
        <title>Whole Genome Sequence of the Amycolatopsis methanolica 239.</title>
        <authorList>
            <person name="Tang B."/>
        </authorList>
    </citation>
    <scope>NUCLEOTIDE SEQUENCE [LARGE SCALE GENOMIC DNA]</scope>
    <source>
        <strain evidence="1 2">239</strain>
    </source>
</reference>
<dbReference type="InterPro" id="IPR029063">
    <property type="entry name" value="SAM-dependent_MTases_sf"/>
</dbReference>
<evidence type="ECO:0000313" key="1">
    <source>
        <dbReference type="EMBL" id="AIJ26788.1"/>
    </source>
</evidence>
<sequence>MPSVPGGQPRVPDGRGGGRVRAVALREIPGPCDVFLCLYVFEVLPTPEYGERILRLAHRMLAPGGLALIQIKYDEGRWLTRPRRRSYRTGPAQMTTYAIPEFWKLAARVGLRPEAIELVPENELDERYAYFFLTRP</sequence>
<evidence type="ECO:0000313" key="2">
    <source>
        <dbReference type="Proteomes" id="UP000062973"/>
    </source>
</evidence>
<dbReference type="Proteomes" id="UP000062973">
    <property type="component" value="Chromosome"/>
</dbReference>
<organism evidence="1 2">
    <name type="scientific">Amycolatopsis methanolica 239</name>
    <dbReference type="NCBI Taxonomy" id="1068978"/>
    <lineage>
        <taxon>Bacteria</taxon>
        <taxon>Bacillati</taxon>
        <taxon>Actinomycetota</taxon>
        <taxon>Actinomycetes</taxon>
        <taxon>Pseudonocardiales</taxon>
        <taxon>Pseudonocardiaceae</taxon>
        <taxon>Amycolatopsis</taxon>
        <taxon>Amycolatopsis methanolica group</taxon>
    </lineage>
</organism>
<proteinExistence type="predicted"/>
<keyword evidence="2" id="KW-1185">Reference proteome</keyword>
<dbReference type="GO" id="GO:0008168">
    <property type="term" value="F:methyltransferase activity"/>
    <property type="evidence" value="ECO:0007669"/>
    <property type="project" value="UniProtKB-KW"/>
</dbReference>